<proteinExistence type="predicted"/>
<protein>
    <submittedName>
        <fullName evidence="1">ROK family transcriptional regulator</fullName>
    </submittedName>
</protein>
<dbReference type="Proteomes" id="UP001222118">
    <property type="component" value="Chromosome"/>
</dbReference>
<dbReference type="InterPro" id="IPR000600">
    <property type="entry name" value="ROK"/>
</dbReference>
<dbReference type="InterPro" id="IPR043129">
    <property type="entry name" value="ATPase_NBD"/>
</dbReference>
<dbReference type="Pfam" id="PF00480">
    <property type="entry name" value="ROK"/>
    <property type="match status" value="1"/>
</dbReference>
<dbReference type="EMBL" id="CP118247">
    <property type="protein sequence ID" value="WDR07217.1"/>
    <property type="molecule type" value="Genomic_DNA"/>
</dbReference>
<dbReference type="SUPFAM" id="SSF46785">
    <property type="entry name" value="Winged helix' DNA-binding domain"/>
    <property type="match status" value="1"/>
</dbReference>
<keyword evidence="2" id="KW-1185">Reference proteome</keyword>
<name>A0ABY7Z155_9HYPH</name>
<evidence type="ECO:0000313" key="2">
    <source>
        <dbReference type="Proteomes" id="UP001222118"/>
    </source>
</evidence>
<evidence type="ECO:0000313" key="1">
    <source>
        <dbReference type="EMBL" id="WDR07217.1"/>
    </source>
</evidence>
<dbReference type="Gene3D" id="3.30.420.40">
    <property type="match status" value="2"/>
</dbReference>
<dbReference type="InterPro" id="IPR036388">
    <property type="entry name" value="WH-like_DNA-bd_sf"/>
</dbReference>
<sequence>MSKVPKPVHDVFEAGGRGLQHHDLRRANERAIMSVVAFNAGASNAEISRLSGLAPQTVSAILVELEKAYLIKRGELLRGRRGQPATPIYIDPDGAFGVGCEISWRHMQVYVIDLWGRTRGQARKEYAYPDASTIVEDINTMVEGLLGDLSLIHQFRVHDLGIAMPTQLWRYIHLVGAPKKQSALWEKKDLAGELAAATSLEVSVFNDGNAACWAELIAFSKPRPGDFIYLMVSRYIGAGIVGQGQLWEGPTGNSANLGSMLVSQKDTAPVAAQYIASISALEARLVAAGHGPMAGLPDEWEWGSMEPILSEWLEVVSKALAEIIFNTTMVLECKLAVVDGFMPPEVVKRLTQAVTDELAKLPEGPYVTPRVVQGHLGSSAPVLGAAELPLYRRYFSRSLDDLTG</sequence>
<reference evidence="1 2" key="1">
    <citation type="submission" date="2023-02" db="EMBL/GenBank/DDBJ databases">
        <title>Devosia chondri sp. nov., isolated from the phycosphere of marine algae.</title>
        <authorList>
            <person name="Kim J.M."/>
            <person name="Lee J.K."/>
            <person name="Choi B.J."/>
            <person name="Bayburt H."/>
            <person name="Jeon C.O."/>
        </authorList>
    </citation>
    <scope>NUCLEOTIDE SEQUENCE [LARGE SCALE GENOMIC DNA]</scope>
    <source>
        <strain evidence="1 2">G2-5</strain>
    </source>
</reference>
<dbReference type="SUPFAM" id="SSF53067">
    <property type="entry name" value="Actin-like ATPase domain"/>
    <property type="match status" value="1"/>
</dbReference>
<dbReference type="Gene3D" id="1.10.10.10">
    <property type="entry name" value="Winged helix-like DNA-binding domain superfamily/Winged helix DNA-binding domain"/>
    <property type="match status" value="1"/>
</dbReference>
<dbReference type="PANTHER" id="PTHR18964:SF169">
    <property type="entry name" value="N-ACETYLMANNOSAMINE KINASE"/>
    <property type="match status" value="1"/>
</dbReference>
<dbReference type="RefSeq" id="WP_282212730.1">
    <property type="nucleotide sequence ID" value="NZ_CP118247.1"/>
</dbReference>
<gene>
    <name evidence="1" type="ORF">PSQ90_07270</name>
</gene>
<organism evidence="1 2">
    <name type="scientific">Devosia rhodophyticola</name>
    <dbReference type="NCBI Taxonomy" id="3026423"/>
    <lineage>
        <taxon>Bacteria</taxon>
        <taxon>Pseudomonadati</taxon>
        <taxon>Pseudomonadota</taxon>
        <taxon>Alphaproteobacteria</taxon>
        <taxon>Hyphomicrobiales</taxon>
        <taxon>Devosiaceae</taxon>
        <taxon>Devosia</taxon>
    </lineage>
</organism>
<dbReference type="PANTHER" id="PTHR18964">
    <property type="entry name" value="ROK (REPRESSOR, ORF, KINASE) FAMILY"/>
    <property type="match status" value="1"/>
</dbReference>
<dbReference type="InterPro" id="IPR036390">
    <property type="entry name" value="WH_DNA-bd_sf"/>
</dbReference>
<dbReference type="Pfam" id="PF13412">
    <property type="entry name" value="HTH_24"/>
    <property type="match status" value="1"/>
</dbReference>
<accession>A0ABY7Z155</accession>